<gene>
    <name evidence="2" type="ORF">C8A03DRAFT_38238</name>
</gene>
<reference evidence="2" key="1">
    <citation type="journal article" date="2023" name="Mol. Phylogenet. Evol.">
        <title>Genome-scale phylogeny and comparative genomics of the fungal order Sordariales.</title>
        <authorList>
            <person name="Hensen N."/>
            <person name="Bonometti L."/>
            <person name="Westerberg I."/>
            <person name="Brannstrom I.O."/>
            <person name="Guillou S."/>
            <person name="Cros-Aarteil S."/>
            <person name="Calhoun S."/>
            <person name="Haridas S."/>
            <person name="Kuo A."/>
            <person name="Mondo S."/>
            <person name="Pangilinan J."/>
            <person name="Riley R."/>
            <person name="LaButti K."/>
            <person name="Andreopoulos B."/>
            <person name="Lipzen A."/>
            <person name="Chen C."/>
            <person name="Yan M."/>
            <person name="Daum C."/>
            <person name="Ng V."/>
            <person name="Clum A."/>
            <person name="Steindorff A."/>
            <person name="Ohm R.A."/>
            <person name="Martin F."/>
            <person name="Silar P."/>
            <person name="Natvig D.O."/>
            <person name="Lalanne C."/>
            <person name="Gautier V."/>
            <person name="Ament-Velasquez S.L."/>
            <person name="Kruys A."/>
            <person name="Hutchinson M.I."/>
            <person name="Powell A.J."/>
            <person name="Barry K."/>
            <person name="Miller A.N."/>
            <person name="Grigoriev I.V."/>
            <person name="Debuchy R."/>
            <person name="Gladieux P."/>
            <person name="Hiltunen Thoren M."/>
            <person name="Johannesson H."/>
        </authorList>
    </citation>
    <scope>NUCLEOTIDE SEQUENCE</scope>
    <source>
        <strain evidence="2">CBS 532.94</strain>
    </source>
</reference>
<organism evidence="2 3">
    <name type="scientific">Achaetomium macrosporum</name>
    <dbReference type="NCBI Taxonomy" id="79813"/>
    <lineage>
        <taxon>Eukaryota</taxon>
        <taxon>Fungi</taxon>
        <taxon>Dikarya</taxon>
        <taxon>Ascomycota</taxon>
        <taxon>Pezizomycotina</taxon>
        <taxon>Sordariomycetes</taxon>
        <taxon>Sordariomycetidae</taxon>
        <taxon>Sordariales</taxon>
        <taxon>Chaetomiaceae</taxon>
        <taxon>Achaetomium</taxon>
    </lineage>
</organism>
<proteinExistence type="predicted"/>
<dbReference type="AlphaFoldDB" id="A0AAN7C281"/>
<feature type="region of interest" description="Disordered" evidence="1">
    <location>
        <begin position="1"/>
        <end position="49"/>
    </location>
</feature>
<keyword evidence="3" id="KW-1185">Reference proteome</keyword>
<accession>A0AAN7C281</accession>
<comment type="caution">
    <text evidence="2">The sequence shown here is derived from an EMBL/GenBank/DDBJ whole genome shotgun (WGS) entry which is preliminary data.</text>
</comment>
<evidence type="ECO:0000313" key="3">
    <source>
        <dbReference type="Proteomes" id="UP001303760"/>
    </source>
</evidence>
<feature type="region of interest" description="Disordered" evidence="1">
    <location>
        <begin position="88"/>
        <end position="117"/>
    </location>
</feature>
<name>A0AAN7C281_9PEZI</name>
<sequence length="117" mass="12312">MKKALGMSTGPTANSAQAGYHTGGKSGNRSRGPKATSSSGQDSYYKLEEDGMAMKDLKSSESTEHLRDDQQGTKLAVSAGAAAITRTTHITVTEDSRSTSDGGSNPDMHMYNQQKAP</sequence>
<reference evidence="2" key="2">
    <citation type="submission" date="2023-05" db="EMBL/GenBank/DDBJ databases">
        <authorList>
            <consortium name="Lawrence Berkeley National Laboratory"/>
            <person name="Steindorff A."/>
            <person name="Hensen N."/>
            <person name="Bonometti L."/>
            <person name="Westerberg I."/>
            <person name="Brannstrom I.O."/>
            <person name="Guillou S."/>
            <person name="Cros-Aarteil S."/>
            <person name="Calhoun S."/>
            <person name="Haridas S."/>
            <person name="Kuo A."/>
            <person name="Mondo S."/>
            <person name="Pangilinan J."/>
            <person name="Riley R."/>
            <person name="Labutti K."/>
            <person name="Andreopoulos B."/>
            <person name="Lipzen A."/>
            <person name="Chen C."/>
            <person name="Yanf M."/>
            <person name="Daum C."/>
            <person name="Ng V."/>
            <person name="Clum A."/>
            <person name="Ohm R."/>
            <person name="Martin F."/>
            <person name="Silar P."/>
            <person name="Natvig D."/>
            <person name="Lalanne C."/>
            <person name="Gautier V."/>
            <person name="Ament-Velasquez S.L."/>
            <person name="Kruys A."/>
            <person name="Hutchinson M.I."/>
            <person name="Powell A.J."/>
            <person name="Barry K."/>
            <person name="Miller A.N."/>
            <person name="Grigoriev I.V."/>
            <person name="Debuchy R."/>
            <person name="Gladieux P."/>
            <person name="Thoren M.H."/>
            <person name="Johannesson H."/>
        </authorList>
    </citation>
    <scope>NUCLEOTIDE SEQUENCE</scope>
    <source>
        <strain evidence="2">CBS 532.94</strain>
    </source>
</reference>
<dbReference type="EMBL" id="MU860431">
    <property type="protein sequence ID" value="KAK4234006.1"/>
    <property type="molecule type" value="Genomic_DNA"/>
</dbReference>
<evidence type="ECO:0000313" key="2">
    <source>
        <dbReference type="EMBL" id="KAK4234006.1"/>
    </source>
</evidence>
<evidence type="ECO:0000256" key="1">
    <source>
        <dbReference type="SAM" id="MobiDB-lite"/>
    </source>
</evidence>
<dbReference type="Proteomes" id="UP001303760">
    <property type="component" value="Unassembled WGS sequence"/>
</dbReference>
<protein>
    <submittedName>
        <fullName evidence="2">Uncharacterized protein</fullName>
    </submittedName>
</protein>